<dbReference type="InterPro" id="IPR036388">
    <property type="entry name" value="WH-like_DNA-bd_sf"/>
</dbReference>
<feature type="domain" description="HTH gntR-type" evidence="4">
    <location>
        <begin position="9"/>
        <end position="77"/>
    </location>
</feature>
<dbReference type="PATRIC" id="fig|1307436.3.peg.2334"/>
<dbReference type="CDD" id="cd07377">
    <property type="entry name" value="WHTH_GntR"/>
    <property type="match status" value="1"/>
</dbReference>
<dbReference type="InterPro" id="IPR028978">
    <property type="entry name" value="Chorismate_lyase_/UTRA_dom_sf"/>
</dbReference>
<keyword evidence="3" id="KW-0804">Transcription</keyword>
<keyword evidence="1" id="KW-0805">Transcription regulation</keyword>
<dbReference type="InterPro" id="IPR050679">
    <property type="entry name" value="Bact_HTH_transcr_reg"/>
</dbReference>
<reference evidence="5 6" key="2">
    <citation type="journal article" date="2016" name="Sci. Rep.">
        <title>A novel serine protease, Sep1, from Bacillus firmus DS-1 has nematicidal activity and degrades multiple intestinal-associated nematode proteins.</title>
        <authorList>
            <person name="Geng C."/>
            <person name="Nie X."/>
            <person name="Tang Z."/>
            <person name="Zhang Y."/>
            <person name="Lin J."/>
            <person name="Sun M."/>
            <person name="Peng D."/>
        </authorList>
    </citation>
    <scope>NUCLEOTIDE SEQUENCE [LARGE SCALE GENOMIC DNA]</scope>
    <source>
        <strain evidence="5 6">DS1</strain>
    </source>
</reference>
<dbReference type="InterPro" id="IPR036390">
    <property type="entry name" value="WH_DNA-bd_sf"/>
</dbReference>
<evidence type="ECO:0000313" key="5">
    <source>
        <dbReference type="EMBL" id="EWG10997.1"/>
    </source>
</evidence>
<dbReference type="Proteomes" id="UP000019270">
    <property type="component" value="Unassembled WGS sequence"/>
</dbReference>
<dbReference type="PROSITE" id="PS50949">
    <property type="entry name" value="HTH_GNTR"/>
    <property type="match status" value="1"/>
</dbReference>
<evidence type="ECO:0000256" key="3">
    <source>
        <dbReference type="ARBA" id="ARBA00023163"/>
    </source>
</evidence>
<name>W7L6Z3_CYTFI</name>
<dbReference type="GO" id="GO:0003677">
    <property type="term" value="F:DNA binding"/>
    <property type="evidence" value="ECO:0007669"/>
    <property type="project" value="UniProtKB-KW"/>
</dbReference>
<dbReference type="SMART" id="SM00866">
    <property type="entry name" value="UTRA"/>
    <property type="match status" value="1"/>
</dbReference>
<dbReference type="PRINTS" id="PR00035">
    <property type="entry name" value="HTHGNTR"/>
</dbReference>
<dbReference type="FunFam" id="1.10.10.10:FF:000079">
    <property type="entry name" value="GntR family transcriptional regulator"/>
    <property type="match status" value="1"/>
</dbReference>
<dbReference type="OrthoDB" id="457376at2"/>
<keyword evidence="2" id="KW-0238">DNA-binding</keyword>
<dbReference type="AlphaFoldDB" id="W7L6Z3"/>
<evidence type="ECO:0000259" key="4">
    <source>
        <dbReference type="PROSITE" id="PS50949"/>
    </source>
</evidence>
<dbReference type="eggNOG" id="COG2188">
    <property type="taxonomic scope" value="Bacteria"/>
</dbReference>
<gene>
    <name evidence="5" type="ORF">PBF_10912</name>
</gene>
<dbReference type="SUPFAM" id="SSF46785">
    <property type="entry name" value="Winged helix' DNA-binding domain"/>
    <property type="match status" value="1"/>
</dbReference>
<evidence type="ECO:0000256" key="2">
    <source>
        <dbReference type="ARBA" id="ARBA00023125"/>
    </source>
</evidence>
<dbReference type="Gene3D" id="1.10.10.10">
    <property type="entry name" value="Winged helix-like DNA-binding domain superfamily/Winged helix DNA-binding domain"/>
    <property type="match status" value="1"/>
</dbReference>
<dbReference type="GO" id="GO:0003700">
    <property type="term" value="F:DNA-binding transcription factor activity"/>
    <property type="evidence" value="ECO:0007669"/>
    <property type="project" value="InterPro"/>
</dbReference>
<dbReference type="SUPFAM" id="SSF64288">
    <property type="entry name" value="Chorismate lyase-like"/>
    <property type="match status" value="1"/>
</dbReference>
<dbReference type="Pfam" id="PF00392">
    <property type="entry name" value="GntR"/>
    <property type="match status" value="1"/>
</dbReference>
<evidence type="ECO:0000256" key="1">
    <source>
        <dbReference type="ARBA" id="ARBA00023015"/>
    </source>
</evidence>
<dbReference type="InterPro" id="IPR011663">
    <property type="entry name" value="UTRA"/>
</dbReference>
<dbReference type="EMBL" id="APVL01000007">
    <property type="protein sequence ID" value="EWG10997.1"/>
    <property type="molecule type" value="Genomic_DNA"/>
</dbReference>
<accession>W7L6Z3</accession>
<comment type="caution">
    <text evidence="5">The sequence shown here is derived from an EMBL/GenBank/DDBJ whole genome shotgun (WGS) entry which is preliminary data.</text>
</comment>
<dbReference type="GO" id="GO:0045892">
    <property type="term" value="P:negative regulation of DNA-templated transcription"/>
    <property type="evidence" value="ECO:0007669"/>
    <property type="project" value="TreeGrafter"/>
</dbReference>
<dbReference type="InterPro" id="IPR000524">
    <property type="entry name" value="Tscrpt_reg_HTH_GntR"/>
</dbReference>
<dbReference type="Pfam" id="PF07702">
    <property type="entry name" value="UTRA"/>
    <property type="match status" value="1"/>
</dbReference>
<sequence>MQIDKSLHIPLYRQVEQILEEKIISGQWEVGSQLPTEQELSDRFDVSTITVKRAVIELVNKGYLFRQRGKGTFVSGAAKEQDLNSIISLSTGSEQEHPHEMISFKYEAAGSEIAQKLRIDPEDEVIKIERLKVENNDPLALEYTYLPADKCQGLTPEMINNDLIFNILKNRFHIALNRAKVFIRPYILPSHQAKLLHVEPGTPVFEWERTTYTKQEDIIEFSKFYIRSDKEVYYTEVQL</sequence>
<proteinExistence type="predicted"/>
<organism evidence="5 6">
    <name type="scientific">Cytobacillus firmus DS1</name>
    <dbReference type="NCBI Taxonomy" id="1307436"/>
    <lineage>
        <taxon>Bacteria</taxon>
        <taxon>Bacillati</taxon>
        <taxon>Bacillota</taxon>
        <taxon>Bacilli</taxon>
        <taxon>Bacillales</taxon>
        <taxon>Bacillaceae</taxon>
        <taxon>Cytobacillus</taxon>
    </lineage>
</organism>
<reference evidence="6" key="1">
    <citation type="submission" date="2013-03" db="EMBL/GenBank/DDBJ databases">
        <title>Draft genome sequence of Bacillus firmus DS1.</title>
        <authorList>
            <person name="Peng D."/>
            <person name="Zhu L."/>
            <person name="Sun M."/>
        </authorList>
    </citation>
    <scope>NUCLEOTIDE SEQUENCE [LARGE SCALE GENOMIC DNA]</scope>
    <source>
        <strain evidence="6">DS1</strain>
    </source>
</reference>
<dbReference type="PANTHER" id="PTHR44846">
    <property type="entry name" value="MANNOSYL-D-GLYCERATE TRANSPORT/METABOLISM SYSTEM REPRESSOR MNGR-RELATED"/>
    <property type="match status" value="1"/>
</dbReference>
<dbReference type="Gene3D" id="3.40.1410.10">
    <property type="entry name" value="Chorismate lyase-like"/>
    <property type="match status" value="1"/>
</dbReference>
<evidence type="ECO:0000313" key="6">
    <source>
        <dbReference type="Proteomes" id="UP000019270"/>
    </source>
</evidence>
<dbReference type="SMART" id="SM00345">
    <property type="entry name" value="HTH_GNTR"/>
    <property type="match status" value="1"/>
</dbReference>
<dbReference type="PANTHER" id="PTHR44846:SF1">
    <property type="entry name" value="MANNOSYL-D-GLYCERATE TRANSPORT_METABOLISM SYSTEM REPRESSOR MNGR-RELATED"/>
    <property type="match status" value="1"/>
</dbReference>
<dbReference type="RefSeq" id="WP_035329763.1">
    <property type="nucleotide sequence ID" value="NZ_APVL01000007.1"/>
</dbReference>
<protein>
    <submittedName>
        <fullName evidence="5">Putative transcriptional regulator</fullName>
    </submittedName>
</protein>